<dbReference type="InterPro" id="IPR005672">
    <property type="entry name" value="Phosphate_PstA"/>
</dbReference>
<dbReference type="GO" id="GO:0035435">
    <property type="term" value="P:phosphate ion transmembrane transport"/>
    <property type="evidence" value="ECO:0007669"/>
    <property type="project" value="InterPro"/>
</dbReference>
<evidence type="ECO:0000256" key="6">
    <source>
        <dbReference type="ARBA" id="ARBA00022989"/>
    </source>
</evidence>
<dbReference type="GeneID" id="68693366"/>
<dbReference type="Proteomes" id="UP000296216">
    <property type="component" value="Chromosome"/>
</dbReference>
<feature type="transmembrane region" description="Helical" evidence="8">
    <location>
        <begin position="536"/>
        <end position="558"/>
    </location>
</feature>
<reference evidence="11 13" key="2">
    <citation type="submission" date="2019-07" db="EMBL/GenBank/DDBJ databases">
        <title>Genomic Encyclopedia of Archaeal and Bacterial Type Strains, Phase II (KMG-II): from individual species to whole genera.</title>
        <authorList>
            <person name="Goeker M."/>
        </authorList>
    </citation>
    <scope>NUCLEOTIDE SEQUENCE [LARGE SCALE GENOMIC DNA]</scope>
    <source>
        <strain evidence="11 13">DSM 3754</strain>
    </source>
</reference>
<dbReference type="InterPro" id="IPR000515">
    <property type="entry name" value="MetI-like"/>
</dbReference>
<feature type="transmembrane region" description="Helical" evidence="8">
    <location>
        <begin position="210"/>
        <end position="230"/>
    </location>
</feature>
<comment type="subcellular location">
    <subcellularLocation>
        <location evidence="1 8">Cell membrane</location>
        <topology evidence="1 8">Multi-pass membrane protein</topology>
    </subcellularLocation>
</comment>
<evidence type="ECO:0000256" key="8">
    <source>
        <dbReference type="RuleBase" id="RU363043"/>
    </source>
</evidence>
<feature type="transmembrane region" description="Helical" evidence="8">
    <location>
        <begin position="293"/>
        <end position="318"/>
    </location>
</feature>
<organism evidence="10 12">
    <name type="scientific">Halobacterium salinarum (strain ATCC 33171 / DSM 3754 / JCM 8978 / NBRC 102687 / NCIMB 764 / 91-R6)</name>
    <dbReference type="NCBI Taxonomy" id="2597657"/>
    <lineage>
        <taxon>Archaea</taxon>
        <taxon>Methanobacteriati</taxon>
        <taxon>Methanobacteriota</taxon>
        <taxon>Stenosarchaea group</taxon>
        <taxon>Halobacteria</taxon>
        <taxon>Halobacteriales</taxon>
        <taxon>Halobacteriaceae</taxon>
        <taxon>Halobacterium</taxon>
    </lineage>
</organism>
<keyword evidence="7 8" id="KW-0472">Membrane</keyword>
<dbReference type="RefSeq" id="WP_010902291.1">
    <property type="nucleotide sequence ID" value="NZ_VRYN01000002.1"/>
</dbReference>
<dbReference type="InterPro" id="IPR035906">
    <property type="entry name" value="MetI-like_sf"/>
</dbReference>
<evidence type="ECO:0000313" key="13">
    <source>
        <dbReference type="Proteomes" id="UP000323075"/>
    </source>
</evidence>
<feature type="transmembrane region" description="Helical" evidence="8">
    <location>
        <begin position="239"/>
        <end position="260"/>
    </location>
</feature>
<feature type="transmembrane region" description="Helical" evidence="8">
    <location>
        <begin position="350"/>
        <end position="371"/>
    </location>
</feature>
<evidence type="ECO:0000313" key="12">
    <source>
        <dbReference type="Proteomes" id="UP000296216"/>
    </source>
</evidence>
<dbReference type="SUPFAM" id="SSF161098">
    <property type="entry name" value="MetI-like"/>
    <property type="match status" value="1"/>
</dbReference>
<feature type="transmembrane region" description="Helical" evidence="8">
    <location>
        <begin position="415"/>
        <end position="435"/>
    </location>
</feature>
<dbReference type="PROSITE" id="PS50928">
    <property type="entry name" value="ABC_TM1"/>
    <property type="match status" value="1"/>
</dbReference>
<proteinExistence type="inferred from homology"/>
<feature type="transmembrane region" description="Helical" evidence="8">
    <location>
        <begin position="266"/>
        <end position="286"/>
    </location>
</feature>
<dbReference type="Pfam" id="PF00528">
    <property type="entry name" value="BPD_transp_1"/>
    <property type="match status" value="1"/>
</dbReference>
<dbReference type="GO" id="GO:0005315">
    <property type="term" value="F:phosphate transmembrane transporter activity"/>
    <property type="evidence" value="ECO:0007669"/>
    <property type="project" value="InterPro"/>
</dbReference>
<evidence type="ECO:0000256" key="3">
    <source>
        <dbReference type="ARBA" id="ARBA00022448"/>
    </source>
</evidence>
<dbReference type="EMBL" id="CP038631">
    <property type="protein sequence ID" value="QCC44272.1"/>
    <property type="molecule type" value="Genomic_DNA"/>
</dbReference>
<dbReference type="AlphaFoldDB" id="A0A4D6GVD4"/>
<keyword evidence="3" id="KW-0813">Transport</keyword>
<comment type="similarity">
    <text evidence="2 8">Belongs to the binding-protein-dependent transport system permease family. CysTW subfamily.</text>
</comment>
<comment type="caution">
    <text evidence="8">Lacks conserved residue(s) required for the propagation of feature annotation.</text>
</comment>
<feature type="transmembrane region" description="Helical" evidence="8">
    <location>
        <begin position="25"/>
        <end position="46"/>
    </location>
</feature>
<dbReference type="NCBIfam" id="TIGR00974">
    <property type="entry name" value="3a0107s02c"/>
    <property type="match status" value="1"/>
</dbReference>
<feature type="transmembrane region" description="Helical" evidence="8">
    <location>
        <begin position="58"/>
        <end position="79"/>
    </location>
</feature>
<protein>
    <recommendedName>
        <fullName evidence="8">Phosphate transport system permease protein PstA</fullName>
    </recommendedName>
</protein>
<keyword evidence="4 8" id="KW-1003">Cell membrane</keyword>
<evidence type="ECO:0000256" key="2">
    <source>
        <dbReference type="ARBA" id="ARBA00007069"/>
    </source>
</evidence>
<dbReference type="Gene3D" id="1.10.3720.10">
    <property type="entry name" value="MetI-like"/>
    <property type="match status" value="1"/>
</dbReference>
<accession>A0A4D6GVD4</accession>
<dbReference type="CDD" id="cd06261">
    <property type="entry name" value="TM_PBP2"/>
    <property type="match status" value="1"/>
</dbReference>
<keyword evidence="6 8" id="KW-1133">Transmembrane helix</keyword>
<gene>
    <name evidence="10" type="primary">pstA2</name>
    <name evidence="11" type="ORF">APQ99_01321</name>
    <name evidence="10" type="ORF">HBSAL_02715</name>
</gene>
<dbReference type="Proteomes" id="UP000323075">
    <property type="component" value="Unassembled WGS sequence"/>
</dbReference>
<dbReference type="GO" id="GO:0005886">
    <property type="term" value="C:plasma membrane"/>
    <property type="evidence" value="ECO:0007669"/>
    <property type="project" value="UniProtKB-SubCell"/>
</dbReference>
<dbReference type="PANTHER" id="PTHR43470:SF5">
    <property type="entry name" value="PHOSPHATE TRANSPORT SYSTEM PERMEASE PROTEIN PSTA"/>
    <property type="match status" value="1"/>
</dbReference>
<evidence type="ECO:0000256" key="4">
    <source>
        <dbReference type="ARBA" id="ARBA00022475"/>
    </source>
</evidence>
<reference evidence="10 12" key="1">
    <citation type="journal article" date="2019" name="Microbiol. Resour. Announc.">
        <title>The Genome Sequence of the Halobacterium salinarum Type Strain Is Closely Related to That of Laboratory Strains NRC-1 and R1.</title>
        <authorList>
            <person name="Pfeiffer F."/>
            <person name="Marchfelder A."/>
            <person name="Habermann B."/>
            <person name="Dyall-Smith M.L."/>
        </authorList>
    </citation>
    <scope>NUCLEOTIDE SEQUENCE [LARGE SCALE GENOMIC DNA]</scope>
    <source>
        <strain evidence="10">91-R6</strain>
        <strain evidence="12">ATCC 33171 / DSM 3754 / JCM 8978 / NBRC 102687 / NCIMB 764 / 91-R6</strain>
    </source>
</reference>
<sequence length="566" mass="58046">MAADTSDVTAGFGQVSRTAGRVFRALLLAATLFGIVFVTILLLYVANDAIQPLTADPGWHLTFFLTLVVPTAGVGAFVYRRSQAAFQTGMLALGFVAVALLFSGGAAMLFIDIVRPLTWLAVVVALAVPAAIAVGVTAYDQRLPFLARFGVTTAAFYLSLFGLPGPLGTVASWLSQLGLPIPLGATLGSVRLVPSVVDVVSGVPVAPAPWLMLVATVGGPIGVVAGHAVARDRGRRARVAASSAFLAVVAVAGVVGPAVGVTPVPAVVVAAVGVVPPAAYAADVAVNAPRERVGLAVPATVIVGSLVGAGIVSVVGLAGPQSWVDWAFLTSAHSTNAESAGFYPSIGGSILLMLSVAVLAFPVGVGAAIYLEEYAPDNWLTRVIDVNISNLAGVPSVVYGLLGFGLFVTHLNRPAGTVLIGGATLGLLILPIIIISAREAIRSVPEAQRAASDGMGATKWQTVRNVVLPRSFSGILTGTILALGRAIGETAPLIMIGAPTIKFSLPTQVSETVTAMPLQVYAWSSLYATPDFYTKVVPAGVVVLVTVLLAMNSVAIVLRNKYQSHD</sequence>
<dbReference type="PANTHER" id="PTHR43470">
    <property type="entry name" value="PHOSPHATE TRANSPORT SYSTEM PERMEASE PROTEIN PSTA-RELATED"/>
    <property type="match status" value="1"/>
</dbReference>
<evidence type="ECO:0000259" key="9">
    <source>
        <dbReference type="PROSITE" id="PS50928"/>
    </source>
</evidence>
<dbReference type="EMBL" id="VRYN01000002">
    <property type="protein sequence ID" value="TYO76680.1"/>
    <property type="molecule type" value="Genomic_DNA"/>
</dbReference>
<evidence type="ECO:0000313" key="10">
    <source>
        <dbReference type="EMBL" id="QCC44272.1"/>
    </source>
</evidence>
<evidence type="ECO:0000313" key="11">
    <source>
        <dbReference type="EMBL" id="TYO76680.1"/>
    </source>
</evidence>
<feature type="transmembrane region" description="Helical" evidence="8">
    <location>
        <begin position="117"/>
        <end position="138"/>
    </location>
</feature>
<feature type="transmembrane region" description="Helical" evidence="8">
    <location>
        <begin position="91"/>
        <end position="111"/>
    </location>
</feature>
<name>A0A4D6GVD4_HALS9</name>
<feature type="domain" description="ABC transmembrane type-1" evidence="9">
    <location>
        <begin position="346"/>
        <end position="555"/>
    </location>
</feature>
<feature type="transmembrane region" description="Helical" evidence="8">
    <location>
        <begin position="467"/>
        <end position="487"/>
    </location>
</feature>
<evidence type="ECO:0000256" key="5">
    <source>
        <dbReference type="ARBA" id="ARBA00022692"/>
    </source>
</evidence>
<feature type="transmembrane region" description="Helical" evidence="8">
    <location>
        <begin position="391"/>
        <end position="409"/>
    </location>
</feature>
<evidence type="ECO:0000256" key="7">
    <source>
        <dbReference type="ARBA" id="ARBA00023136"/>
    </source>
</evidence>
<evidence type="ECO:0000256" key="1">
    <source>
        <dbReference type="ARBA" id="ARBA00004651"/>
    </source>
</evidence>
<feature type="transmembrane region" description="Helical" evidence="8">
    <location>
        <begin position="145"/>
        <end position="163"/>
    </location>
</feature>
<keyword evidence="5 8" id="KW-0812">Transmembrane</keyword>
<reference evidence="10" key="3">
    <citation type="journal article" name="MicrobiologyOpen">
        <title>Whole-genome comparison between the type strain of Halobacterium salinarum (DSM 3754(T)) and the laboratory strains R1 and NRC-1.</title>
        <authorList>
            <person name="Pfeiffer F."/>
            <person name="Losensky G."/>
            <person name="Marchfelder A."/>
            <person name="Habermann B."/>
            <person name="Dyall-Smith M."/>
        </authorList>
    </citation>
    <scope>NUCLEOTIDE SEQUENCE</scope>
    <source>
        <strain evidence="10">91-R6</strain>
    </source>
</reference>